<keyword evidence="2" id="KW-1185">Reference proteome</keyword>
<protein>
    <submittedName>
        <fullName evidence="1">Uncharacterized protein</fullName>
    </submittedName>
</protein>
<dbReference type="EMBL" id="JAUEPR010000009">
    <property type="protein sequence ID" value="KAK0480558.1"/>
    <property type="molecule type" value="Genomic_DNA"/>
</dbReference>
<comment type="caution">
    <text evidence="1">The sequence shown here is derived from an EMBL/GenBank/DDBJ whole genome shotgun (WGS) entry which is preliminary data.</text>
</comment>
<name>A0AA39PAC0_9AGAR</name>
<gene>
    <name evidence="1" type="ORF">IW261DRAFT_1473295</name>
</gene>
<sequence length="203" mass="22282">MTIDAVVDGHPPVSTVVCRSVIPSDDSDSIYSFAVEDASQSSLNSVATLATPMTSRSQVNLSDYGHVNLSTRRLPPHRSRPSSTVCYPTDQSSLHAYSCSNASRSSQNVCHSMPNLGIYENPSSHELSRLRPTSMISTLPRPIFDSRSLMARIHPLPPVVPHDGPDIAVPGDVITLMIAYPVFWPIAPEQVQRYERELVFVIL</sequence>
<accession>A0AA39PAC0</accession>
<reference evidence="1" key="1">
    <citation type="submission" date="2023-06" db="EMBL/GenBank/DDBJ databases">
        <authorList>
            <consortium name="Lawrence Berkeley National Laboratory"/>
            <person name="Ahrendt S."/>
            <person name="Sahu N."/>
            <person name="Indic B."/>
            <person name="Wong-Bajracharya J."/>
            <person name="Merenyi Z."/>
            <person name="Ke H.-M."/>
            <person name="Monk M."/>
            <person name="Kocsube S."/>
            <person name="Drula E."/>
            <person name="Lipzen A."/>
            <person name="Balint B."/>
            <person name="Henrissat B."/>
            <person name="Andreopoulos B."/>
            <person name="Martin F.M."/>
            <person name="Harder C.B."/>
            <person name="Rigling D."/>
            <person name="Ford K.L."/>
            <person name="Foster G.D."/>
            <person name="Pangilinan J."/>
            <person name="Papanicolaou A."/>
            <person name="Barry K."/>
            <person name="LaButti K."/>
            <person name="Viragh M."/>
            <person name="Koriabine M."/>
            <person name="Yan M."/>
            <person name="Riley R."/>
            <person name="Champramary S."/>
            <person name="Plett K.L."/>
            <person name="Tsai I.J."/>
            <person name="Slot J."/>
            <person name="Sipos G."/>
            <person name="Plett J."/>
            <person name="Nagy L.G."/>
            <person name="Grigoriev I.V."/>
        </authorList>
    </citation>
    <scope>NUCLEOTIDE SEQUENCE</scope>
    <source>
        <strain evidence="1">ICMP 16352</strain>
    </source>
</reference>
<proteinExistence type="predicted"/>
<dbReference type="AlphaFoldDB" id="A0AA39PAC0"/>
<evidence type="ECO:0000313" key="2">
    <source>
        <dbReference type="Proteomes" id="UP001175227"/>
    </source>
</evidence>
<evidence type="ECO:0000313" key="1">
    <source>
        <dbReference type="EMBL" id="KAK0480558.1"/>
    </source>
</evidence>
<dbReference type="Proteomes" id="UP001175227">
    <property type="component" value="Unassembled WGS sequence"/>
</dbReference>
<organism evidence="1 2">
    <name type="scientific">Armillaria novae-zelandiae</name>
    <dbReference type="NCBI Taxonomy" id="153914"/>
    <lineage>
        <taxon>Eukaryota</taxon>
        <taxon>Fungi</taxon>
        <taxon>Dikarya</taxon>
        <taxon>Basidiomycota</taxon>
        <taxon>Agaricomycotina</taxon>
        <taxon>Agaricomycetes</taxon>
        <taxon>Agaricomycetidae</taxon>
        <taxon>Agaricales</taxon>
        <taxon>Marasmiineae</taxon>
        <taxon>Physalacriaceae</taxon>
        <taxon>Armillaria</taxon>
    </lineage>
</organism>